<gene>
    <name evidence="2" type="ORF">ACFQ3F_18700</name>
</gene>
<dbReference type="EMBL" id="JBHTLX010000023">
    <property type="protein sequence ID" value="MFD1249836.1"/>
    <property type="molecule type" value="Genomic_DNA"/>
</dbReference>
<name>A0ABW3W423_9ACTN</name>
<feature type="domain" description="Carrier" evidence="1">
    <location>
        <begin position="1"/>
        <end position="76"/>
    </location>
</feature>
<reference evidence="3" key="1">
    <citation type="journal article" date="2019" name="Int. J. Syst. Evol. Microbiol.">
        <title>The Global Catalogue of Microorganisms (GCM) 10K type strain sequencing project: providing services to taxonomists for standard genome sequencing and annotation.</title>
        <authorList>
            <consortium name="The Broad Institute Genomics Platform"/>
            <consortium name="The Broad Institute Genome Sequencing Center for Infectious Disease"/>
            <person name="Wu L."/>
            <person name="Ma J."/>
        </authorList>
    </citation>
    <scope>NUCLEOTIDE SEQUENCE [LARGE SCALE GENOMIC DNA]</scope>
    <source>
        <strain evidence="3">CCUG 52478</strain>
    </source>
</reference>
<dbReference type="Gene3D" id="1.10.1200.10">
    <property type="entry name" value="ACP-like"/>
    <property type="match status" value="1"/>
</dbReference>
<organism evidence="2 3">
    <name type="scientific">Nocardioides ginsengisoli</name>
    <dbReference type="NCBI Taxonomy" id="363868"/>
    <lineage>
        <taxon>Bacteria</taxon>
        <taxon>Bacillati</taxon>
        <taxon>Actinomycetota</taxon>
        <taxon>Actinomycetes</taxon>
        <taxon>Propionibacteriales</taxon>
        <taxon>Nocardioidaceae</taxon>
        <taxon>Nocardioides</taxon>
    </lineage>
</organism>
<dbReference type="InterPro" id="IPR009081">
    <property type="entry name" value="PP-bd_ACP"/>
</dbReference>
<sequence length="76" mass="8239">MQERVEQVVREFVSRVKPEAGELAADTPLYADGAGLDSLEAAELSAVLEDEFGTDPFQGETMPETLNDIVSFYATA</sequence>
<dbReference type="PROSITE" id="PS50075">
    <property type="entry name" value="CARRIER"/>
    <property type="match status" value="1"/>
</dbReference>
<keyword evidence="3" id="KW-1185">Reference proteome</keyword>
<dbReference type="RefSeq" id="WP_367920357.1">
    <property type="nucleotide sequence ID" value="NZ_BAABAC010000030.1"/>
</dbReference>
<dbReference type="Pfam" id="PF00550">
    <property type="entry name" value="PP-binding"/>
    <property type="match status" value="1"/>
</dbReference>
<proteinExistence type="predicted"/>
<evidence type="ECO:0000259" key="1">
    <source>
        <dbReference type="PROSITE" id="PS50075"/>
    </source>
</evidence>
<dbReference type="SUPFAM" id="SSF47336">
    <property type="entry name" value="ACP-like"/>
    <property type="match status" value="1"/>
</dbReference>
<protein>
    <submittedName>
        <fullName evidence="2">Acyl carrier protein</fullName>
    </submittedName>
</protein>
<dbReference type="InterPro" id="IPR036736">
    <property type="entry name" value="ACP-like_sf"/>
</dbReference>
<comment type="caution">
    <text evidence="2">The sequence shown here is derived from an EMBL/GenBank/DDBJ whole genome shotgun (WGS) entry which is preliminary data.</text>
</comment>
<evidence type="ECO:0000313" key="2">
    <source>
        <dbReference type="EMBL" id="MFD1249836.1"/>
    </source>
</evidence>
<accession>A0ABW3W423</accession>
<evidence type="ECO:0000313" key="3">
    <source>
        <dbReference type="Proteomes" id="UP001597229"/>
    </source>
</evidence>
<dbReference type="Proteomes" id="UP001597229">
    <property type="component" value="Unassembled WGS sequence"/>
</dbReference>